<gene>
    <name evidence="2" type="ORF">MENT_LOCUS36421</name>
</gene>
<name>A0A6V7WAF5_MELEN</name>
<dbReference type="EMBL" id="CAJEWN010000489">
    <property type="protein sequence ID" value="CAD2184087.1"/>
    <property type="molecule type" value="Genomic_DNA"/>
</dbReference>
<organism evidence="2 3">
    <name type="scientific">Meloidogyne enterolobii</name>
    <name type="common">Root-knot nematode worm</name>
    <name type="synonym">Meloidogyne mayaguensis</name>
    <dbReference type="NCBI Taxonomy" id="390850"/>
    <lineage>
        <taxon>Eukaryota</taxon>
        <taxon>Metazoa</taxon>
        <taxon>Ecdysozoa</taxon>
        <taxon>Nematoda</taxon>
        <taxon>Chromadorea</taxon>
        <taxon>Rhabditida</taxon>
        <taxon>Tylenchina</taxon>
        <taxon>Tylenchomorpha</taxon>
        <taxon>Tylenchoidea</taxon>
        <taxon>Meloidogynidae</taxon>
        <taxon>Meloidogyninae</taxon>
        <taxon>Meloidogyne</taxon>
    </lineage>
</organism>
<evidence type="ECO:0000313" key="2">
    <source>
        <dbReference type="EMBL" id="CAD2184087.1"/>
    </source>
</evidence>
<protein>
    <submittedName>
        <fullName evidence="2">Uncharacterized protein</fullName>
    </submittedName>
</protein>
<proteinExistence type="predicted"/>
<evidence type="ECO:0000256" key="1">
    <source>
        <dbReference type="SAM" id="MobiDB-lite"/>
    </source>
</evidence>
<reference evidence="2 3" key="1">
    <citation type="submission" date="2020-08" db="EMBL/GenBank/DDBJ databases">
        <authorList>
            <person name="Koutsovoulos G."/>
            <person name="Danchin GJ E."/>
        </authorList>
    </citation>
    <scope>NUCLEOTIDE SEQUENCE [LARGE SCALE GENOMIC DNA]</scope>
</reference>
<dbReference type="AlphaFoldDB" id="A0A6V7WAF5"/>
<evidence type="ECO:0000313" key="3">
    <source>
        <dbReference type="Proteomes" id="UP000580250"/>
    </source>
</evidence>
<dbReference type="Proteomes" id="UP000580250">
    <property type="component" value="Unassembled WGS sequence"/>
</dbReference>
<sequence length="65" mass="7965">MQLNFLAAREARPKADRLSKTKKYPREARPKADRLSKTKKYRNQRLPKFKYIAYALRRHRIRNYS</sequence>
<feature type="region of interest" description="Disordered" evidence="1">
    <location>
        <begin position="1"/>
        <end position="36"/>
    </location>
</feature>
<comment type="caution">
    <text evidence="2">The sequence shown here is derived from an EMBL/GenBank/DDBJ whole genome shotgun (WGS) entry which is preliminary data.</text>
</comment>
<accession>A0A6V7WAF5</accession>
<feature type="compositionally biased region" description="Basic and acidic residues" evidence="1">
    <location>
        <begin position="9"/>
        <end position="36"/>
    </location>
</feature>